<dbReference type="Proteomes" id="UP000886339">
    <property type="component" value="Unassembled WGS sequence"/>
</dbReference>
<sequence>MGRPPRSRIQRSGVSRMDFLDPNKLEDTVADSANMDMAEKARMEGEVAELQARLEMENTPEEKARLQRDLARNLTDLERGDQAWPLGKQAFDHYLAQEDWESAAECCNILYLSDQEGSLSALGQGVWLAVTYPINPETTVELLHHIIDDTPDDSDGAAVAAATAAFVVDVRTKDHPRREDMLFFTQQMLGKVARRHSDIQDQAQFDYWIEKLELDQPDKFLVRLRNIVDVLVQEDWWFDRDELRARIPED</sequence>
<organism evidence="1">
    <name type="scientific">Thiolapillus brandeum</name>
    <dbReference type="NCBI Taxonomy" id="1076588"/>
    <lineage>
        <taxon>Bacteria</taxon>
        <taxon>Pseudomonadati</taxon>
        <taxon>Pseudomonadota</taxon>
        <taxon>Gammaproteobacteria</taxon>
        <taxon>Chromatiales</taxon>
        <taxon>Sedimenticolaceae</taxon>
        <taxon>Thiolapillus</taxon>
    </lineage>
</organism>
<comment type="caution">
    <text evidence="1">The sequence shown here is derived from an EMBL/GenBank/DDBJ whole genome shotgun (WGS) entry which is preliminary data.</text>
</comment>
<name>A0A831RVF9_9GAMM</name>
<dbReference type="AlphaFoldDB" id="A0A831RVF9"/>
<protein>
    <recommendedName>
        <fullName evidence="2">Tetratricopeptide repeat protein</fullName>
    </recommendedName>
</protein>
<proteinExistence type="predicted"/>
<accession>A0A831RVF9</accession>
<gene>
    <name evidence="1" type="ORF">ENJ12_13075</name>
</gene>
<evidence type="ECO:0000313" key="1">
    <source>
        <dbReference type="EMBL" id="HEC07781.1"/>
    </source>
</evidence>
<reference evidence="1" key="1">
    <citation type="journal article" date="2020" name="mSystems">
        <title>Genome- and Community-Level Interaction Insights into Carbon Utilization and Element Cycling Functions of Hydrothermarchaeota in Hydrothermal Sediment.</title>
        <authorList>
            <person name="Zhou Z."/>
            <person name="Liu Y."/>
            <person name="Xu W."/>
            <person name="Pan J."/>
            <person name="Luo Z.H."/>
            <person name="Li M."/>
        </authorList>
    </citation>
    <scope>NUCLEOTIDE SEQUENCE [LARGE SCALE GENOMIC DNA]</scope>
    <source>
        <strain evidence="1">HyVt-458</strain>
    </source>
</reference>
<dbReference type="EMBL" id="DRLF01000453">
    <property type="protein sequence ID" value="HEC07781.1"/>
    <property type="molecule type" value="Genomic_DNA"/>
</dbReference>
<evidence type="ECO:0008006" key="2">
    <source>
        <dbReference type="Google" id="ProtNLM"/>
    </source>
</evidence>